<dbReference type="GO" id="GO:0004521">
    <property type="term" value="F:RNA endonuclease activity"/>
    <property type="evidence" value="ECO:0007669"/>
    <property type="project" value="InterPro"/>
</dbReference>
<keyword evidence="3" id="KW-0255">Endonuclease</keyword>
<dbReference type="PANTHER" id="PTHR30636">
    <property type="entry name" value="UPF0701 PROTEIN YICC"/>
    <property type="match status" value="1"/>
</dbReference>
<evidence type="ECO:0000256" key="3">
    <source>
        <dbReference type="ARBA" id="ARBA00022759"/>
    </source>
</evidence>
<name>A0A268AA98_9BACI</name>
<feature type="domain" description="Endoribonuclease YicC-like C-terminal" evidence="7">
    <location>
        <begin position="175"/>
        <end position="292"/>
    </location>
</feature>
<organism evidence="8 9">
    <name type="scientific">Terribacillus saccharophilus</name>
    <dbReference type="NCBI Taxonomy" id="361277"/>
    <lineage>
        <taxon>Bacteria</taxon>
        <taxon>Bacillati</taxon>
        <taxon>Bacillota</taxon>
        <taxon>Bacilli</taxon>
        <taxon>Bacillales</taxon>
        <taxon>Bacillaceae</taxon>
        <taxon>Terribacillus</taxon>
    </lineage>
</organism>
<comment type="caution">
    <text evidence="8">The sequence shown here is derived from an EMBL/GenBank/DDBJ whole genome shotgun (WGS) entry which is preliminary data.</text>
</comment>
<dbReference type="GO" id="GO:0016787">
    <property type="term" value="F:hydrolase activity"/>
    <property type="evidence" value="ECO:0007669"/>
    <property type="project" value="UniProtKB-KW"/>
</dbReference>
<dbReference type="RefSeq" id="WP_095261119.1">
    <property type="nucleotide sequence ID" value="NZ_NPBV01000018.1"/>
</dbReference>
<evidence type="ECO:0000256" key="1">
    <source>
        <dbReference type="ARBA" id="ARBA00001968"/>
    </source>
</evidence>
<proteinExistence type="inferred from homology"/>
<evidence type="ECO:0000313" key="8">
    <source>
        <dbReference type="EMBL" id="PAD21047.1"/>
    </source>
</evidence>
<evidence type="ECO:0000259" key="6">
    <source>
        <dbReference type="Pfam" id="PF03755"/>
    </source>
</evidence>
<dbReference type="AlphaFoldDB" id="A0A268AA98"/>
<reference evidence="8 9" key="1">
    <citation type="submission" date="2017-07" db="EMBL/GenBank/DDBJ databases">
        <title>Isolation and whole genome analysis of endospore-forming bacteria from heroin.</title>
        <authorList>
            <person name="Kalinowski J."/>
            <person name="Ahrens B."/>
            <person name="Al-Dilaimi A."/>
            <person name="Winkler A."/>
            <person name="Wibberg D."/>
            <person name="Schleenbecker U."/>
            <person name="Ruckert C."/>
            <person name="Wolfel R."/>
            <person name="Grass G."/>
        </authorList>
    </citation>
    <scope>NUCLEOTIDE SEQUENCE [LARGE SCALE GENOMIC DNA]</scope>
    <source>
        <strain evidence="8 9">7528</strain>
    </source>
</reference>
<dbReference type="Pfam" id="PF08340">
    <property type="entry name" value="YicC-like_C"/>
    <property type="match status" value="1"/>
</dbReference>
<feature type="domain" description="Endoribonuclease YicC-like N-terminal" evidence="6">
    <location>
        <begin position="3"/>
        <end position="156"/>
    </location>
</feature>
<dbReference type="InterPro" id="IPR013527">
    <property type="entry name" value="YicC-like_N"/>
</dbReference>
<dbReference type="InterPro" id="IPR013551">
    <property type="entry name" value="YicC-like_C"/>
</dbReference>
<dbReference type="PANTHER" id="PTHR30636:SF3">
    <property type="entry name" value="UPF0701 PROTEIN YICC"/>
    <property type="match status" value="1"/>
</dbReference>
<dbReference type="InterPro" id="IPR005229">
    <property type="entry name" value="YicC/YloC-like"/>
</dbReference>
<comment type="cofactor">
    <cofactor evidence="1">
        <name>a divalent metal cation</name>
        <dbReference type="ChEBI" id="CHEBI:60240"/>
    </cofactor>
</comment>
<keyword evidence="4" id="KW-0378">Hydrolase</keyword>
<keyword evidence="2" id="KW-0540">Nuclease</keyword>
<sequence length="292" mass="32510">MTKSMTGYGTSVASGNSLTVTAELKGVNSRYLDIKCKLSKAAAFLETSLKDQLQQSVGRGKLELIVDIDGGGLRKRELSIDWELAEEYMVKLRAIRSAFDLRGEITIDTLLSQSADILMEEAQPELTELPDLVGKALQGALEAFIQMRTAEGSALAKDIQNRMNDIQTMLKQLAELRPQVMEAYKRRIEDRITSYVDVGLPENSRLYQEIALLAEKGDITEELIRLESHLNQLAINLEKTGPVGRTCDFILQEMQREVNTIGSKSTASSISIIVVSMKSELEKIKEQVQNIE</sequence>
<evidence type="ECO:0000256" key="2">
    <source>
        <dbReference type="ARBA" id="ARBA00022722"/>
    </source>
</evidence>
<evidence type="ECO:0000313" key="9">
    <source>
        <dbReference type="Proteomes" id="UP000216013"/>
    </source>
</evidence>
<accession>A0A268AA98</accession>
<dbReference type="Pfam" id="PF03755">
    <property type="entry name" value="YicC-like_N"/>
    <property type="match status" value="1"/>
</dbReference>
<dbReference type="EMBL" id="NPBV01000018">
    <property type="protein sequence ID" value="PAD21047.1"/>
    <property type="molecule type" value="Genomic_DNA"/>
</dbReference>
<evidence type="ECO:0000259" key="7">
    <source>
        <dbReference type="Pfam" id="PF08340"/>
    </source>
</evidence>
<evidence type="ECO:0000256" key="4">
    <source>
        <dbReference type="ARBA" id="ARBA00022801"/>
    </source>
</evidence>
<comment type="similarity">
    <text evidence="5">Belongs to the YicC/YloC family.</text>
</comment>
<protein>
    <submittedName>
        <fullName evidence="8">YicC family protein</fullName>
    </submittedName>
</protein>
<gene>
    <name evidence="8" type="ORF">CHH64_10885</name>
</gene>
<dbReference type="Proteomes" id="UP000216013">
    <property type="component" value="Unassembled WGS sequence"/>
</dbReference>
<dbReference type="NCBIfam" id="TIGR00255">
    <property type="entry name" value="YicC/YloC family endoribonuclease"/>
    <property type="match status" value="1"/>
</dbReference>
<evidence type="ECO:0000256" key="5">
    <source>
        <dbReference type="ARBA" id="ARBA00035648"/>
    </source>
</evidence>